<dbReference type="RefSeq" id="WP_312881128.1">
    <property type="nucleotide sequence ID" value="NZ_JACJII010000001.1"/>
</dbReference>
<name>A0A7W3N0H4_9ACTN</name>
<keyword evidence="1" id="KW-0723">Serine/threonine-protein kinase</keyword>
<organism evidence="5 6">
    <name type="scientific">Thermomonospora cellulosilytica</name>
    <dbReference type="NCBI Taxonomy" id="1411118"/>
    <lineage>
        <taxon>Bacteria</taxon>
        <taxon>Bacillati</taxon>
        <taxon>Actinomycetota</taxon>
        <taxon>Actinomycetes</taxon>
        <taxon>Streptosporangiales</taxon>
        <taxon>Thermomonosporaceae</taxon>
        <taxon>Thermomonospora</taxon>
    </lineage>
</organism>
<feature type="domain" description="MEDS" evidence="4">
    <location>
        <begin position="34"/>
        <end position="181"/>
    </location>
</feature>
<dbReference type="PANTHER" id="PTHR35526">
    <property type="entry name" value="ANTI-SIGMA-F FACTOR RSBW-RELATED"/>
    <property type="match status" value="1"/>
</dbReference>
<protein>
    <submittedName>
        <fullName evidence="5">Anti-sigma regulatory factor (Ser/Thr protein kinase)</fullName>
    </submittedName>
</protein>
<gene>
    <name evidence="5" type="ORF">HNR21_004157</name>
</gene>
<dbReference type="Pfam" id="PF13581">
    <property type="entry name" value="HATPase_c_2"/>
    <property type="match status" value="1"/>
</dbReference>
<dbReference type="InterPro" id="IPR025847">
    <property type="entry name" value="MEDS_domain"/>
</dbReference>
<feature type="region of interest" description="Disordered" evidence="2">
    <location>
        <begin position="1"/>
        <end position="28"/>
    </location>
</feature>
<dbReference type="SUPFAM" id="SSF55874">
    <property type="entry name" value="ATPase domain of HSP90 chaperone/DNA topoisomerase II/histidine kinase"/>
    <property type="match status" value="1"/>
</dbReference>
<evidence type="ECO:0000313" key="5">
    <source>
        <dbReference type="EMBL" id="MBA9005275.1"/>
    </source>
</evidence>
<evidence type="ECO:0000256" key="2">
    <source>
        <dbReference type="SAM" id="MobiDB-lite"/>
    </source>
</evidence>
<dbReference type="InterPro" id="IPR036890">
    <property type="entry name" value="HATPase_C_sf"/>
</dbReference>
<reference evidence="5 6" key="1">
    <citation type="submission" date="2020-08" db="EMBL/GenBank/DDBJ databases">
        <title>Sequencing the genomes of 1000 actinobacteria strains.</title>
        <authorList>
            <person name="Klenk H.-P."/>
        </authorList>
    </citation>
    <scope>NUCLEOTIDE SEQUENCE [LARGE SCALE GENOMIC DNA]</scope>
    <source>
        <strain evidence="5 6">DSM 45823</strain>
    </source>
</reference>
<keyword evidence="6" id="KW-1185">Reference proteome</keyword>
<keyword evidence="1" id="KW-0418">Kinase</keyword>
<sequence>MTSTLPVPDSQGHDPRTGSDGTAARHPGREDLWHPALFYRSPEEYLATAVPFLAEALTAGHPAAVAAPRKSLTLLRDALAADPALDPDAVTWVDMTAAGRNPGRIIPGVLRAFADRHPHAPVRIIGEPIWAGRSRVEYPACVQHEALINAAFTGRPVAILCPYDAAALDDRVLADAAVTHPVLVDGDVTTVSDRYDLGLGVAAGNRPLPDPAGPVVELAIDDSTLMRARTTVIEQAVEAGLTRERALDAELAVNELTCNTVIHGGGRGILRIWTTGEHFVCQVDDGGHITDPLAGRRPVPPHVPGGRGLLLVNQLADLVRIHTGPGATTIRVHFDRPPRPRDGI</sequence>
<dbReference type="EMBL" id="JACJII010000001">
    <property type="protein sequence ID" value="MBA9005275.1"/>
    <property type="molecule type" value="Genomic_DNA"/>
</dbReference>
<comment type="caution">
    <text evidence="5">The sequence shown here is derived from an EMBL/GenBank/DDBJ whole genome shotgun (WGS) entry which is preliminary data.</text>
</comment>
<dbReference type="NCBIfam" id="NF041045">
    <property type="entry name" value="RsbA_anti_sig"/>
    <property type="match status" value="1"/>
</dbReference>
<keyword evidence="1" id="KW-0808">Transferase</keyword>
<dbReference type="AlphaFoldDB" id="A0A7W3N0H4"/>
<dbReference type="InterPro" id="IPR050267">
    <property type="entry name" value="Anti-sigma-factor_SerPK"/>
</dbReference>
<dbReference type="PANTHER" id="PTHR35526:SF3">
    <property type="entry name" value="ANTI-SIGMA-F FACTOR RSBW"/>
    <property type="match status" value="1"/>
</dbReference>
<accession>A0A7W3N0H4</accession>
<evidence type="ECO:0000313" key="6">
    <source>
        <dbReference type="Proteomes" id="UP000539313"/>
    </source>
</evidence>
<dbReference type="InterPro" id="IPR047718">
    <property type="entry name" value="RsbA-like_anti_sig"/>
</dbReference>
<feature type="domain" description="Histidine kinase/HSP90-like ATPase" evidence="3">
    <location>
        <begin position="227"/>
        <end position="332"/>
    </location>
</feature>
<evidence type="ECO:0000259" key="3">
    <source>
        <dbReference type="Pfam" id="PF13581"/>
    </source>
</evidence>
<dbReference type="CDD" id="cd16936">
    <property type="entry name" value="HATPase_RsbW-like"/>
    <property type="match status" value="1"/>
</dbReference>
<dbReference type="Proteomes" id="UP000539313">
    <property type="component" value="Unassembled WGS sequence"/>
</dbReference>
<evidence type="ECO:0000256" key="1">
    <source>
        <dbReference type="ARBA" id="ARBA00022527"/>
    </source>
</evidence>
<evidence type="ECO:0000259" key="4">
    <source>
        <dbReference type="Pfam" id="PF14417"/>
    </source>
</evidence>
<dbReference type="InterPro" id="IPR003594">
    <property type="entry name" value="HATPase_dom"/>
</dbReference>
<dbReference type="Gene3D" id="3.30.565.10">
    <property type="entry name" value="Histidine kinase-like ATPase, C-terminal domain"/>
    <property type="match status" value="1"/>
</dbReference>
<dbReference type="Pfam" id="PF14417">
    <property type="entry name" value="MEDS"/>
    <property type="match status" value="1"/>
</dbReference>
<proteinExistence type="predicted"/>
<dbReference type="GO" id="GO:0004674">
    <property type="term" value="F:protein serine/threonine kinase activity"/>
    <property type="evidence" value="ECO:0007669"/>
    <property type="project" value="UniProtKB-KW"/>
</dbReference>